<dbReference type="AlphaFoldDB" id="A0A8E0S210"/>
<evidence type="ECO:0000256" key="1">
    <source>
        <dbReference type="SAM" id="MobiDB-lite"/>
    </source>
</evidence>
<gene>
    <name evidence="2" type="ORF">FBUS_02600</name>
</gene>
<name>A0A8E0S210_9TREM</name>
<keyword evidence="3" id="KW-1185">Reference proteome</keyword>
<evidence type="ECO:0000313" key="3">
    <source>
        <dbReference type="Proteomes" id="UP000728185"/>
    </source>
</evidence>
<organism evidence="2 3">
    <name type="scientific">Fasciolopsis buskii</name>
    <dbReference type="NCBI Taxonomy" id="27845"/>
    <lineage>
        <taxon>Eukaryota</taxon>
        <taxon>Metazoa</taxon>
        <taxon>Spiralia</taxon>
        <taxon>Lophotrochozoa</taxon>
        <taxon>Platyhelminthes</taxon>
        <taxon>Trematoda</taxon>
        <taxon>Digenea</taxon>
        <taxon>Plagiorchiida</taxon>
        <taxon>Echinostomata</taxon>
        <taxon>Echinostomatoidea</taxon>
        <taxon>Fasciolidae</taxon>
        <taxon>Fasciolopsis</taxon>
    </lineage>
</organism>
<proteinExistence type="predicted"/>
<dbReference type="Proteomes" id="UP000728185">
    <property type="component" value="Unassembled WGS sequence"/>
</dbReference>
<sequence length="273" mass="30512">MVSSHAQPEEYGYEMTTGSRCIYPNLAQKGSLSSSQQLILSNQTSNAQSHNQVSDPPTRRMRVPPEQREHLRRPQKQQKLEKADILGTCYSVLEGIAKLADNDSVLRSRLHSLRTQIKDNDFSVDFTIADESTQSSTVSEGSIRTDSLEMNKENHMPEQTNQSYYSQEYMITRIPCSLTSTPRSPLIPCALTFSRATHRSSMYDSGFHSSSEASVVSKFGSSFRSPLATISTANRSVKTSSNSVSLSLPRNSAFTPIQPSKMKTENVWRPYLD</sequence>
<feature type="compositionally biased region" description="Polar residues" evidence="1">
    <location>
        <begin position="46"/>
        <end position="55"/>
    </location>
</feature>
<reference evidence="2" key="1">
    <citation type="submission" date="2019-05" db="EMBL/GenBank/DDBJ databases">
        <title>Annotation for the trematode Fasciolopsis buski.</title>
        <authorList>
            <person name="Choi Y.-J."/>
        </authorList>
    </citation>
    <scope>NUCLEOTIDE SEQUENCE</scope>
    <source>
        <strain evidence="2">HT</strain>
        <tissue evidence="2">Whole worm</tissue>
    </source>
</reference>
<evidence type="ECO:0000313" key="2">
    <source>
        <dbReference type="EMBL" id="KAA0197323.1"/>
    </source>
</evidence>
<accession>A0A8E0S210</accession>
<dbReference type="OrthoDB" id="6264573at2759"/>
<comment type="caution">
    <text evidence="2">The sequence shown here is derived from an EMBL/GenBank/DDBJ whole genome shotgun (WGS) entry which is preliminary data.</text>
</comment>
<protein>
    <recommendedName>
        <fullName evidence="4">BHLH domain-containing protein</fullName>
    </recommendedName>
</protein>
<feature type="region of interest" description="Disordered" evidence="1">
    <location>
        <begin position="41"/>
        <end position="78"/>
    </location>
</feature>
<evidence type="ECO:0008006" key="4">
    <source>
        <dbReference type="Google" id="ProtNLM"/>
    </source>
</evidence>
<dbReference type="EMBL" id="LUCM01002455">
    <property type="protein sequence ID" value="KAA0197323.1"/>
    <property type="molecule type" value="Genomic_DNA"/>
</dbReference>